<feature type="non-terminal residue" evidence="10">
    <location>
        <position position="1"/>
    </location>
</feature>
<dbReference type="PANTHER" id="PTHR47968">
    <property type="entry name" value="CENTROMERE PROTEIN E"/>
    <property type="match status" value="1"/>
</dbReference>
<evidence type="ECO:0000256" key="8">
    <source>
        <dbReference type="PROSITE-ProRule" id="PRU00283"/>
    </source>
</evidence>
<sequence length="60" mass="6634">TSQKHFYISCAHPPICKFVEGNDCILFAYGTTSSGKSYTIRGTPNELGVIPRTIHNLFNS</sequence>
<dbReference type="Pfam" id="PF00225">
    <property type="entry name" value="Kinesin"/>
    <property type="match status" value="1"/>
</dbReference>
<dbReference type="Proteomes" id="UP000285301">
    <property type="component" value="Unassembled WGS sequence"/>
</dbReference>
<dbReference type="GO" id="GO:0008017">
    <property type="term" value="F:microtubule binding"/>
    <property type="evidence" value="ECO:0007669"/>
    <property type="project" value="InterPro"/>
</dbReference>
<dbReference type="GO" id="GO:0005524">
    <property type="term" value="F:ATP binding"/>
    <property type="evidence" value="ECO:0007669"/>
    <property type="project" value="UniProtKB-UniRule"/>
</dbReference>
<dbReference type="AlphaFoldDB" id="A0A443QD96"/>
<dbReference type="InterPro" id="IPR027417">
    <property type="entry name" value="P-loop_NTPase"/>
</dbReference>
<evidence type="ECO:0000256" key="1">
    <source>
        <dbReference type="ARBA" id="ARBA00004245"/>
    </source>
</evidence>
<keyword evidence="5" id="KW-0175">Coiled coil</keyword>
<protein>
    <submittedName>
        <fullName evidence="10">Kinesin-like protein KIF20A</fullName>
    </submittedName>
</protein>
<keyword evidence="6 8" id="KW-0505">Motor protein</keyword>
<keyword evidence="2" id="KW-0493">Microtubule</keyword>
<feature type="domain" description="Kinesin motor" evidence="9">
    <location>
        <begin position="1"/>
        <end position="60"/>
    </location>
</feature>
<dbReference type="Gene3D" id="3.40.850.10">
    <property type="entry name" value="Kinesin motor domain"/>
    <property type="match status" value="1"/>
</dbReference>
<evidence type="ECO:0000313" key="11">
    <source>
        <dbReference type="Proteomes" id="UP000285301"/>
    </source>
</evidence>
<dbReference type="GO" id="GO:0003777">
    <property type="term" value="F:microtubule motor activity"/>
    <property type="evidence" value="ECO:0007669"/>
    <property type="project" value="InterPro"/>
</dbReference>
<comment type="similarity">
    <text evidence="8">Belongs to the TRAFAC class myosin-kinesin ATPase superfamily. Kinesin family.</text>
</comment>
<dbReference type="GO" id="GO:0007018">
    <property type="term" value="P:microtubule-based movement"/>
    <property type="evidence" value="ECO:0007669"/>
    <property type="project" value="InterPro"/>
</dbReference>
<dbReference type="GO" id="GO:0005874">
    <property type="term" value="C:microtubule"/>
    <property type="evidence" value="ECO:0007669"/>
    <property type="project" value="UniProtKB-KW"/>
</dbReference>
<comment type="caution">
    <text evidence="10">The sequence shown here is derived from an EMBL/GenBank/DDBJ whole genome shotgun (WGS) entry which is preliminary data.</text>
</comment>
<dbReference type="InterPro" id="IPR001752">
    <property type="entry name" value="Kinesin_motor_dom"/>
</dbReference>
<accession>A0A443QD96</accession>
<organism evidence="10 11">
    <name type="scientific">Dinothrombium tinctorium</name>
    <dbReference type="NCBI Taxonomy" id="1965070"/>
    <lineage>
        <taxon>Eukaryota</taxon>
        <taxon>Metazoa</taxon>
        <taxon>Ecdysozoa</taxon>
        <taxon>Arthropoda</taxon>
        <taxon>Chelicerata</taxon>
        <taxon>Arachnida</taxon>
        <taxon>Acari</taxon>
        <taxon>Acariformes</taxon>
        <taxon>Trombidiformes</taxon>
        <taxon>Prostigmata</taxon>
        <taxon>Anystina</taxon>
        <taxon>Parasitengona</taxon>
        <taxon>Trombidioidea</taxon>
        <taxon>Trombidiidae</taxon>
        <taxon>Dinothrombium</taxon>
    </lineage>
</organism>
<evidence type="ECO:0000256" key="3">
    <source>
        <dbReference type="ARBA" id="ARBA00022741"/>
    </source>
</evidence>
<dbReference type="STRING" id="1965070.A0A443QD96"/>
<evidence type="ECO:0000256" key="5">
    <source>
        <dbReference type="ARBA" id="ARBA00023054"/>
    </source>
</evidence>
<evidence type="ECO:0000256" key="4">
    <source>
        <dbReference type="ARBA" id="ARBA00022840"/>
    </source>
</evidence>
<dbReference type="InterPro" id="IPR027640">
    <property type="entry name" value="Kinesin-like_fam"/>
</dbReference>
<keyword evidence="11" id="KW-1185">Reference proteome</keyword>
<dbReference type="EMBL" id="NCKU01010069">
    <property type="protein sequence ID" value="RWS00982.1"/>
    <property type="molecule type" value="Genomic_DNA"/>
</dbReference>
<evidence type="ECO:0000256" key="7">
    <source>
        <dbReference type="ARBA" id="ARBA00023212"/>
    </source>
</evidence>
<keyword evidence="7" id="KW-0206">Cytoskeleton</keyword>
<evidence type="ECO:0000313" key="10">
    <source>
        <dbReference type="EMBL" id="RWS00982.1"/>
    </source>
</evidence>
<dbReference type="OrthoDB" id="6436009at2759"/>
<feature type="binding site" evidence="8">
    <location>
        <begin position="30"/>
        <end position="37"/>
    </location>
    <ligand>
        <name>ATP</name>
        <dbReference type="ChEBI" id="CHEBI:30616"/>
    </ligand>
</feature>
<gene>
    <name evidence="10" type="ORF">B4U79_10242</name>
</gene>
<feature type="non-terminal residue" evidence="10">
    <location>
        <position position="60"/>
    </location>
</feature>
<evidence type="ECO:0000256" key="2">
    <source>
        <dbReference type="ARBA" id="ARBA00022701"/>
    </source>
</evidence>
<dbReference type="PANTHER" id="PTHR47968:SF36">
    <property type="entry name" value="KINESIN HEAVY CHAIN ISOFORM X1"/>
    <property type="match status" value="1"/>
</dbReference>
<reference evidence="10 11" key="1">
    <citation type="journal article" date="2018" name="Gigascience">
        <title>Genomes of trombidid mites reveal novel predicted allergens and laterally-transferred genes associated with secondary metabolism.</title>
        <authorList>
            <person name="Dong X."/>
            <person name="Chaisiri K."/>
            <person name="Xia D."/>
            <person name="Armstrong S.D."/>
            <person name="Fang Y."/>
            <person name="Donnelly M.J."/>
            <person name="Kadowaki T."/>
            <person name="McGarry J.W."/>
            <person name="Darby A.C."/>
            <person name="Makepeace B.L."/>
        </authorList>
    </citation>
    <scope>NUCLEOTIDE SEQUENCE [LARGE SCALE GENOMIC DNA]</scope>
    <source>
        <strain evidence="10">UoL-WK</strain>
    </source>
</reference>
<keyword evidence="3 8" id="KW-0547">Nucleotide-binding</keyword>
<keyword evidence="7" id="KW-0963">Cytoplasm</keyword>
<evidence type="ECO:0000256" key="6">
    <source>
        <dbReference type="ARBA" id="ARBA00023175"/>
    </source>
</evidence>
<comment type="subcellular location">
    <subcellularLocation>
        <location evidence="1">Cytoplasm</location>
        <location evidence="1">Cytoskeleton</location>
    </subcellularLocation>
</comment>
<proteinExistence type="inferred from homology"/>
<dbReference type="PROSITE" id="PS50067">
    <property type="entry name" value="KINESIN_MOTOR_2"/>
    <property type="match status" value="1"/>
</dbReference>
<evidence type="ECO:0000259" key="9">
    <source>
        <dbReference type="PROSITE" id="PS50067"/>
    </source>
</evidence>
<dbReference type="InterPro" id="IPR036961">
    <property type="entry name" value="Kinesin_motor_dom_sf"/>
</dbReference>
<name>A0A443QD96_9ACAR</name>
<keyword evidence="4 8" id="KW-0067">ATP-binding</keyword>
<dbReference type="SUPFAM" id="SSF52540">
    <property type="entry name" value="P-loop containing nucleoside triphosphate hydrolases"/>
    <property type="match status" value="1"/>
</dbReference>